<comment type="caution">
    <text evidence="1">The sequence shown here is derived from an EMBL/GenBank/DDBJ whole genome shotgun (WGS) entry which is preliminary data.</text>
</comment>
<keyword evidence="3" id="KW-1185">Reference proteome</keyword>
<dbReference type="Proteomes" id="UP000663829">
    <property type="component" value="Unassembled WGS sequence"/>
</dbReference>
<reference evidence="1" key="1">
    <citation type="submission" date="2021-02" db="EMBL/GenBank/DDBJ databases">
        <authorList>
            <person name="Nowell W R."/>
        </authorList>
    </citation>
    <scope>NUCLEOTIDE SEQUENCE</scope>
</reference>
<organism evidence="1 3">
    <name type="scientific">Didymodactylos carnosus</name>
    <dbReference type="NCBI Taxonomy" id="1234261"/>
    <lineage>
        <taxon>Eukaryota</taxon>
        <taxon>Metazoa</taxon>
        <taxon>Spiralia</taxon>
        <taxon>Gnathifera</taxon>
        <taxon>Rotifera</taxon>
        <taxon>Eurotatoria</taxon>
        <taxon>Bdelloidea</taxon>
        <taxon>Philodinida</taxon>
        <taxon>Philodinidae</taxon>
        <taxon>Didymodactylos</taxon>
    </lineage>
</organism>
<dbReference type="EMBL" id="CAJNOQ010000053">
    <property type="protein sequence ID" value="CAF0747857.1"/>
    <property type="molecule type" value="Genomic_DNA"/>
</dbReference>
<proteinExistence type="predicted"/>
<name>A0A813P5W8_9BILA</name>
<dbReference type="AlphaFoldDB" id="A0A813P5W8"/>
<evidence type="ECO:0000313" key="3">
    <source>
        <dbReference type="Proteomes" id="UP000663829"/>
    </source>
</evidence>
<gene>
    <name evidence="1" type="ORF">GPM918_LOCUS650</name>
    <name evidence="2" type="ORF">SRO942_LOCUS651</name>
</gene>
<dbReference type="OrthoDB" id="2382881at2759"/>
<protein>
    <submittedName>
        <fullName evidence="1">Uncharacterized protein</fullName>
    </submittedName>
</protein>
<dbReference type="EMBL" id="CAJOBC010000053">
    <property type="protein sequence ID" value="CAF3526915.1"/>
    <property type="molecule type" value="Genomic_DNA"/>
</dbReference>
<accession>A0A813P5W8</accession>
<evidence type="ECO:0000313" key="1">
    <source>
        <dbReference type="EMBL" id="CAF0747857.1"/>
    </source>
</evidence>
<sequence>MDDPNYANARREFPDLLYPEAKFFNARPYDVLLELWPATTIDLTTDKKFTMQKISSSKMTDNYAALTLPFIYSDVQAVSDNSFDELLSNTNEHLISINQQRFRKTFSTNTELLACIGNSKDEDKNNRCLSIAVTDRSNLFFYRFDSENNHFDQCYMKNLSDNICSLSFNPYVPSFSIFIDDKHQIHLVDFEQESEQIIVQQRYYHQQQKDIYNQIESQLLFIGWDSSPFLFTSTNSHYGCKLYDTRIHNECIKNLFQLNKPYLHKLETIRLYQSSITNEYQHIFITDYTVILIDSRMADRTMIYTKHELLRPPKSFTQVKLDGLISLPYCHKLLINDEHNTNIIEYGLDNYNRIIQLNSPWEPCSLSNSRYYISNDDVAQQLMVRSIYFDLPTNDIATINKRSSKTEYLLFQLNSAGNLHVQLFGQCLTDEKTWNPNPDMIMKKPPTCFSEAMKHWASKFLKLFQCEQCLVYNVEPSNLTIVTPFKAMTSTTLKAFPIFKNTHSHSSKEIQSEMTRCPTCQCFPVYDENRAQVWIQDWKKTFPKQSSLSITPSKTTDQDNKSINATQISESNTSQTANKNWQEFFDLAELKQANLSYTLFNEIETPWQE</sequence>
<dbReference type="Proteomes" id="UP000681722">
    <property type="component" value="Unassembled WGS sequence"/>
</dbReference>
<evidence type="ECO:0000313" key="2">
    <source>
        <dbReference type="EMBL" id="CAF3526915.1"/>
    </source>
</evidence>